<dbReference type="WBParaSite" id="nRc.2.0.1.t17621-RA">
    <property type="protein sequence ID" value="nRc.2.0.1.t17621-RA"/>
    <property type="gene ID" value="nRc.2.0.1.g17621"/>
</dbReference>
<proteinExistence type="predicted"/>
<sequence>MSGTGKTRRVAASAARTSQQWHCKTGCLASSGSNPWLVHVDGFLFGSEMLQMDFPILIGTIPLRTFQQQPLEPNAPELPAAEPQLPSYEQAILGAGACFNIADENDDEHTLLAGGNYGPQCPYYKI</sequence>
<dbReference type="Proteomes" id="UP000887565">
    <property type="component" value="Unplaced"/>
</dbReference>
<accession>A0A915IUX0</accession>
<organism evidence="1 2">
    <name type="scientific">Romanomermis culicivorax</name>
    <name type="common">Nematode worm</name>
    <dbReference type="NCBI Taxonomy" id="13658"/>
    <lineage>
        <taxon>Eukaryota</taxon>
        <taxon>Metazoa</taxon>
        <taxon>Ecdysozoa</taxon>
        <taxon>Nematoda</taxon>
        <taxon>Enoplea</taxon>
        <taxon>Dorylaimia</taxon>
        <taxon>Mermithida</taxon>
        <taxon>Mermithoidea</taxon>
        <taxon>Mermithidae</taxon>
        <taxon>Romanomermis</taxon>
    </lineage>
</organism>
<dbReference type="AlphaFoldDB" id="A0A915IUX0"/>
<protein>
    <submittedName>
        <fullName evidence="2">Uncharacterized protein</fullName>
    </submittedName>
</protein>
<evidence type="ECO:0000313" key="2">
    <source>
        <dbReference type="WBParaSite" id="nRc.2.0.1.t17621-RA"/>
    </source>
</evidence>
<name>A0A915IUX0_ROMCU</name>
<keyword evidence="1" id="KW-1185">Reference proteome</keyword>
<reference evidence="2" key="1">
    <citation type="submission" date="2022-11" db="UniProtKB">
        <authorList>
            <consortium name="WormBaseParasite"/>
        </authorList>
    </citation>
    <scope>IDENTIFICATION</scope>
</reference>
<evidence type="ECO:0000313" key="1">
    <source>
        <dbReference type="Proteomes" id="UP000887565"/>
    </source>
</evidence>